<sequence length="647" mass="72546">MENALDLLDIDLPSTLDAVQLVELIMAAQNGSMKELAILARIYTSFNSPLREKIPDIFFRHLDPSKVPSKPKSNIAGIIEGVEEGRAFWSLYGLGKLARPLRESGLETDLCGQELVKAWPRIFKWSEYLYTSRVQPPSTNRPHHTSETPSRCGDIRAVIVSSWCSLVLSVSTKQVILKTPGVVGLAARMWIFENASDLSTPSDGILLGSSLLGLLSGDGDSDLAALDDIMSAAGGDVDKLAQTALSRLKMAIKSPHFSYHAEDGIFILQFITGLCLPKPQAKIHETFLNHGAISVCIKLLIQIASVFNATTFNAVPDSAGLGKLMFMAFQFLSRSLEATTGVPWVTEAINAGLLTALVECSSIYGDVEPGDCMVVWSIITHIVPKYLVYYSVIEAMDAMLLQLERTDRYLSLRKTKAGEVFDRLLRLTSWRFAVAGQFKQLYKQGTLCWNPQCRKVDTRKSFRRCAKCCFALYCSKECQIAHWKEFGHRTECHEISNSYTGEFVPSRDWQFIQNLNMYEACRSMPYLKQLAAEEHPGIPLDELTITIDYTETPTAFHVDIHSELVKSHPHVYNFPEYDEYRPDEPKDSTFIIGLVPNGSASTRLHHLRFDGIWSLKEKPMKNLGGRLLLDRVEENTQARWRLYTGTS</sequence>
<proteinExistence type="predicted"/>
<name>A0ACD3A1M5_9AGAR</name>
<dbReference type="EMBL" id="ML208898">
    <property type="protein sequence ID" value="TFK59768.1"/>
    <property type="molecule type" value="Genomic_DNA"/>
</dbReference>
<evidence type="ECO:0000313" key="2">
    <source>
        <dbReference type="Proteomes" id="UP000308600"/>
    </source>
</evidence>
<gene>
    <name evidence="1" type="ORF">BDN72DRAFT_905557</name>
</gene>
<accession>A0ACD3A1M5</accession>
<organism evidence="1 2">
    <name type="scientific">Pluteus cervinus</name>
    <dbReference type="NCBI Taxonomy" id="181527"/>
    <lineage>
        <taxon>Eukaryota</taxon>
        <taxon>Fungi</taxon>
        <taxon>Dikarya</taxon>
        <taxon>Basidiomycota</taxon>
        <taxon>Agaricomycotina</taxon>
        <taxon>Agaricomycetes</taxon>
        <taxon>Agaricomycetidae</taxon>
        <taxon>Agaricales</taxon>
        <taxon>Pluteineae</taxon>
        <taxon>Pluteaceae</taxon>
        <taxon>Pluteus</taxon>
    </lineage>
</organism>
<evidence type="ECO:0000313" key="1">
    <source>
        <dbReference type="EMBL" id="TFK59768.1"/>
    </source>
</evidence>
<keyword evidence="2" id="KW-1185">Reference proteome</keyword>
<dbReference type="Proteomes" id="UP000308600">
    <property type="component" value="Unassembled WGS sequence"/>
</dbReference>
<protein>
    <submittedName>
        <fullName evidence="1">Uncharacterized protein</fullName>
    </submittedName>
</protein>
<reference evidence="1 2" key="1">
    <citation type="journal article" date="2019" name="Nat. Ecol. Evol.">
        <title>Megaphylogeny resolves global patterns of mushroom evolution.</title>
        <authorList>
            <person name="Varga T."/>
            <person name="Krizsan K."/>
            <person name="Foldi C."/>
            <person name="Dima B."/>
            <person name="Sanchez-Garcia M."/>
            <person name="Sanchez-Ramirez S."/>
            <person name="Szollosi G.J."/>
            <person name="Szarkandi J.G."/>
            <person name="Papp V."/>
            <person name="Albert L."/>
            <person name="Andreopoulos W."/>
            <person name="Angelini C."/>
            <person name="Antonin V."/>
            <person name="Barry K.W."/>
            <person name="Bougher N.L."/>
            <person name="Buchanan P."/>
            <person name="Buyck B."/>
            <person name="Bense V."/>
            <person name="Catcheside P."/>
            <person name="Chovatia M."/>
            <person name="Cooper J."/>
            <person name="Damon W."/>
            <person name="Desjardin D."/>
            <person name="Finy P."/>
            <person name="Geml J."/>
            <person name="Haridas S."/>
            <person name="Hughes K."/>
            <person name="Justo A."/>
            <person name="Karasinski D."/>
            <person name="Kautmanova I."/>
            <person name="Kiss B."/>
            <person name="Kocsube S."/>
            <person name="Kotiranta H."/>
            <person name="LaButti K.M."/>
            <person name="Lechner B.E."/>
            <person name="Liimatainen K."/>
            <person name="Lipzen A."/>
            <person name="Lukacs Z."/>
            <person name="Mihaltcheva S."/>
            <person name="Morgado L.N."/>
            <person name="Niskanen T."/>
            <person name="Noordeloos M.E."/>
            <person name="Ohm R.A."/>
            <person name="Ortiz-Santana B."/>
            <person name="Ovrebo C."/>
            <person name="Racz N."/>
            <person name="Riley R."/>
            <person name="Savchenko A."/>
            <person name="Shiryaev A."/>
            <person name="Soop K."/>
            <person name="Spirin V."/>
            <person name="Szebenyi C."/>
            <person name="Tomsovsky M."/>
            <person name="Tulloss R.E."/>
            <person name="Uehling J."/>
            <person name="Grigoriev I.V."/>
            <person name="Vagvolgyi C."/>
            <person name="Papp T."/>
            <person name="Martin F.M."/>
            <person name="Miettinen O."/>
            <person name="Hibbett D.S."/>
            <person name="Nagy L.G."/>
        </authorList>
    </citation>
    <scope>NUCLEOTIDE SEQUENCE [LARGE SCALE GENOMIC DNA]</scope>
    <source>
        <strain evidence="1 2">NL-1719</strain>
    </source>
</reference>